<evidence type="ECO:0000313" key="2">
    <source>
        <dbReference type="Proteomes" id="UP000268007"/>
    </source>
</evidence>
<dbReference type="EMBL" id="RBKU01000001">
    <property type="protein sequence ID" value="RKR82870.1"/>
    <property type="molecule type" value="Genomic_DNA"/>
</dbReference>
<reference evidence="1 2" key="1">
    <citation type="submission" date="2018-10" db="EMBL/GenBank/DDBJ databases">
        <title>Genomic Encyclopedia of Archaeal and Bacterial Type Strains, Phase II (KMG-II): from individual species to whole genera.</title>
        <authorList>
            <person name="Goeker M."/>
        </authorList>
    </citation>
    <scope>NUCLEOTIDE SEQUENCE [LARGE SCALE GENOMIC DNA]</scope>
    <source>
        <strain evidence="1 2">DSM 18602</strain>
    </source>
</reference>
<keyword evidence="2" id="KW-1185">Reference proteome</keyword>
<dbReference type="Proteomes" id="UP000268007">
    <property type="component" value="Unassembled WGS sequence"/>
</dbReference>
<dbReference type="AlphaFoldDB" id="A0A495J1M2"/>
<name>A0A495J1M2_9SPHI</name>
<comment type="caution">
    <text evidence="1">The sequence shown here is derived from an EMBL/GenBank/DDBJ whole genome shotgun (WGS) entry which is preliminary data.</text>
</comment>
<sequence length="46" mass="5678">MILLFFRMQLFNIHKSNLLLEKEFRCLICYKMQSHLQQNDVLNESF</sequence>
<organism evidence="1 2">
    <name type="scientific">Mucilaginibacter gracilis</name>
    <dbReference type="NCBI Taxonomy" id="423350"/>
    <lineage>
        <taxon>Bacteria</taxon>
        <taxon>Pseudomonadati</taxon>
        <taxon>Bacteroidota</taxon>
        <taxon>Sphingobacteriia</taxon>
        <taxon>Sphingobacteriales</taxon>
        <taxon>Sphingobacteriaceae</taxon>
        <taxon>Mucilaginibacter</taxon>
    </lineage>
</organism>
<gene>
    <name evidence="1" type="ORF">BDD43_3061</name>
</gene>
<accession>A0A495J1M2</accession>
<protein>
    <submittedName>
        <fullName evidence="1">Uncharacterized protein</fullName>
    </submittedName>
</protein>
<proteinExistence type="predicted"/>
<evidence type="ECO:0000313" key="1">
    <source>
        <dbReference type="EMBL" id="RKR82870.1"/>
    </source>
</evidence>